<dbReference type="EMBL" id="OMKW01000001">
    <property type="protein sequence ID" value="SPF28510.1"/>
    <property type="molecule type" value="Genomic_DNA"/>
</dbReference>
<gene>
    <name evidence="7" type="primary">rhtC_1</name>
    <name evidence="7" type="ORF">POI8812_00811</name>
</gene>
<evidence type="ECO:0000313" key="8">
    <source>
        <dbReference type="Proteomes" id="UP000244932"/>
    </source>
</evidence>
<protein>
    <submittedName>
        <fullName evidence="7">Threonine efflux protein</fullName>
    </submittedName>
</protein>
<keyword evidence="2" id="KW-1003">Cell membrane</keyword>
<sequence length="208" mass="21467">MLSTVDLPLILIAALIASASPGPATLTLMGTAMGQGRAPALALASGITLGSFFWSISAAFGLGAVMLAHGWILEIVRYAGAGYLLWLAFKSAKSALTPGALMPRTAPAGRSFFLRGLALHITNPKAILFFGALYSLGIAPGTDPLVLITVILAVGVQSLIVFHGYALIFSIPPLSRIYLRARRGLEAVFALAFGGAAASILTAKLSDS</sequence>
<dbReference type="GO" id="GO:0015171">
    <property type="term" value="F:amino acid transmembrane transporter activity"/>
    <property type="evidence" value="ECO:0007669"/>
    <property type="project" value="TreeGrafter"/>
</dbReference>
<dbReference type="OrthoDB" id="7659099at2"/>
<dbReference type="Pfam" id="PF01810">
    <property type="entry name" value="LysE"/>
    <property type="match status" value="1"/>
</dbReference>
<dbReference type="GO" id="GO:0005886">
    <property type="term" value="C:plasma membrane"/>
    <property type="evidence" value="ECO:0007669"/>
    <property type="project" value="UniProtKB-SubCell"/>
</dbReference>
<dbReference type="RefSeq" id="WP_108781520.1">
    <property type="nucleotide sequence ID" value="NZ_OMKW01000001.1"/>
</dbReference>
<comment type="subcellular location">
    <subcellularLocation>
        <location evidence="1">Cell membrane</location>
        <topology evidence="1">Multi-pass membrane protein</topology>
    </subcellularLocation>
</comment>
<dbReference type="PANTHER" id="PTHR30086">
    <property type="entry name" value="ARGININE EXPORTER PROTEIN ARGO"/>
    <property type="match status" value="1"/>
</dbReference>
<keyword evidence="3 6" id="KW-0812">Transmembrane</keyword>
<feature type="transmembrane region" description="Helical" evidence="6">
    <location>
        <begin position="184"/>
        <end position="203"/>
    </location>
</feature>
<dbReference type="Proteomes" id="UP000244932">
    <property type="component" value="Unassembled WGS sequence"/>
</dbReference>
<reference evidence="7 8" key="1">
    <citation type="submission" date="2018-03" db="EMBL/GenBank/DDBJ databases">
        <authorList>
            <person name="Keele B.F."/>
        </authorList>
    </citation>
    <scope>NUCLEOTIDE SEQUENCE [LARGE SCALE GENOMIC DNA]</scope>
    <source>
        <strain evidence="7 8">CeCT 8812</strain>
    </source>
</reference>
<proteinExistence type="predicted"/>
<evidence type="ECO:0000256" key="2">
    <source>
        <dbReference type="ARBA" id="ARBA00022475"/>
    </source>
</evidence>
<dbReference type="AlphaFoldDB" id="A0A2R8A8Y2"/>
<feature type="transmembrane region" description="Helical" evidence="6">
    <location>
        <begin position="112"/>
        <end position="134"/>
    </location>
</feature>
<evidence type="ECO:0000256" key="6">
    <source>
        <dbReference type="SAM" id="Phobius"/>
    </source>
</evidence>
<keyword evidence="5 6" id="KW-0472">Membrane</keyword>
<dbReference type="PANTHER" id="PTHR30086:SF19">
    <property type="entry name" value="THREONINE EFFLUX PROTEIN"/>
    <property type="match status" value="1"/>
</dbReference>
<organism evidence="7 8">
    <name type="scientific">Pontivivens insulae</name>
    <dbReference type="NCBI Taxonomy" id="1639689"/>
    <lineage>
        <taxon>Bacteria</taxon>
        <taxon>Pseudomonadati</taxon>
        <taxon>Pseudomonadota</taxon>
        <taxon>Alphaproteobacteria</taxon>
        <taxon>Rhodobacterales</taxon>
        <taxon>Paracoccaceae</taxon>
        <taxon>Pontivivens</taxon>
    </lineage>
</organism>
<evidence type="ECO:0000256" key="5">
    <source>
        <dbReference type="ARBA" id="ARBA00023136"/>
    </source>
</evidence>
<keyword evidence="8" id="KW-1185">Reference proteome</keyword>
<evidence type="ECO:0000313" key="7">
    <source>
        <dbReference type="EMBL" id="SPF28510.1"/>
    </source>
</evidence>
<keyword evidence="4 6" id="KW-1133">Transmembrane helix</keyword>
<evidence type="ECO:0000256" key="4">
    <source>
        <dbReference type="ARBA" id="ARBA00022989"/>
    </source>
</evidence>
<feature type="transmembrane region" description="Helical" evidence="6">
    <location>
        <begin position="43"/>
        <end position="68"/>
    </location>
</feature>
<dbReference type="InterPro" id="IPR001123">
    <property type="entry name" value="LeuE-type"/>
</dbReference>
<evidence type="ECO:0000256" key="1">
    <source>
        <dbReference type="ARBA" id="ARBA00004651"/>
    </source>
</evidence>
<name>A0A2R8A8Y2_9RHOB</name>
<evidence type="ECO:0000256" key="3">
    <source>
        <dbReference type="ARBA" id="ARBA00022692"/>
    </source>
</evidence>
<feature type="transmembrane region" description="Helical" evidence="6">
    <location>
        <begin position="146"/>
        <end position="172"/>
    </location>
</feature>
<accession>A0A2R8A8Y2</accession>